<dbReference type="EMBL" id="JALIRP010000001">
    <property type="protein sequence ID" value="MCJ8010134.1"/>
    <property type="molecule type" value="Genomic_DNA"/>
</dbReference>
<dbReference type="Proteomes" id="UP001139347">
    <property type="component" value="Unassembled WGS sequence"/>
</dbReference>
<feature type="transmembrane region" description="Helical" evidence="1">
    <location>
        <begin position="40"/>
        <end position="62"/>
    </location>
</feature>
<gene>
    <name evidence="2" type="ORF">MUG84_00065</name>
</gene>
<protein>
    <submittedName>
        <fullName evidence="2">Uncharacterized protein</fullName>
    </submittedName>
</protein>
<reference evidence="2" key="1">
    <citation type="submission" date="2022-04" db="EMBL/GenBank/DDBJ databases">
        <title>Paenibacillus mangrovi sp. nov., a novel endophytic bacterium isolated from bark of Kandelia candel.</title>
        <authorList>
            <person name="Tuo L."/>
        </authorList>
    </citation>
    <scope>NUCLEOTIDE SEQUENCE</scope>
    <source>
        <strain evidence="2">KQZ6P-2</strain>
    </source>
</reference>
<keyword evidence="1" id="KW-0812">Transmembrane</keyword>
<comment type="caution">
    <text evidence="2">The sequence shown here is derived from an EMBL/GenBank/DDBJ whole genome shotgun (WGS) entry which is preliminary data.</text>
</comment>
<organism evidence="2 3">
    <name type="scientific">Paenibacillus mangrovi</name>
    <dbReference type="NCBI Taxonomy" id="2931978"/>
    <lineage>
        <taxon>Bacteria</taxon>
        <taxon>Bacillati</taxon>
        <taxon>Bacillota</taxon>
        <taxon>Bacilli</taxon>
        <taxon>Bacillales</taxon>
        <taxon>Paenibacillaceae</taxon>
        <taxon>Paenibacillus</taxon>
    </lineage>
</organism>
<proteinExistence type="predicted"/>
<evidence type="ECO:0000313" key="2">
    <source>
        <dbReference type="EMBL" id="MCJ8010134.1"/>
    </source>
</evidence>
<keyword evidence="1" id="KW-1133">Transmembrane helix</keyword>
<name>A0A9X1WJP6_9BACL</name>
<evidence type="ECO:0000313" key="3">
    <source>
        <dbReference type="Proteomes" id="UP001139347"/>
    </source>
</evidence>
<keyword evidence="3" id="KW-1185">Reference proteome</keyword>
<accession>A0A9X1WJP6</accession>
<keyword evidence="1" id="KW-0472">Membrane</keyword>
<dbReference type="AlphaFoldDB" id="A0A9X1WJP6"/>
<dbReference type="RefSeq" id="WP_244717277.1">
    <property type="nucleotide sequence ID" value="NZ_JALIRP010000001.1"/>
</dbReference>
<feature type="transmembrane region" description="Helical" evidence="1">
    <location>
        <begin position="105"/>
        <end position="122"/>
    </location>
</feature>
<evidence type="ECO:0000256" key="1">
    <source>
        <dbReference type="SAM" id="Phobius"/>
    </source>
</evidence>
<sequence>MSRVQSLTIREFMSGDYPKLDPLMKRIVEHLERNKVRYKIVGMTIIVFLTATDIALASGTGIDVGARKIYTKLLVVAKWVIIIKGGWDTINNTVKGDLETAKKSFLSYLLVYVILLALPWALSEVDSVFAGM</sequence>